<proteinExistence type="predicted"/>
<evidence type="ECO:0000313" key="2">
    <source>
        <dbReference type="Proteomes" id="UP000789366"/>
    </source>
</evidence>
<comment type="caution">
    <text evidence="1">The sequence shown here is derived from an EMBL/GenBank/DDBJ whole genome shotgun (WGS) entry which is preliminary data.</text>
</comment>
<name>A0ACA9Q953_9GLOM</name>
<feature type="non-terminal residue" evidence="1">
    <location>
        <position position="75"/>
    </location>
</feature>
<evidence type="ECO:0000313" key="1">
    <source>
        <dbReference type="EMBL" id="CAG8734500.1"/>
    </source>
</evidence>
<accession>A0ACA9Q953</accession>
<dbReference type="Proteomes" id="UP000789366">
    <property type="component" value="Unassembled WGS sequence"/>
</dbReference>
<protein>
    <submittedName>
        <fullName evidence="1">3555_t:CDS:1</fullName>
    </submittedName>
</protein>
<gene>
    <name evidence="1" type="ORF">SPELUC_LOCUS13355</name>
</gene>
<sequence length="75" mass="8538">MSWMPAFTDKLAHPVPIVSLLKSKQKKKIPVKSLVDPFINIIFGGIVYVFMCIDYRGSGYAYYTKIEPQWAKVVA</sequence>
<organism evidence="1 2">
    <name type="scientific">Cetraspora pellucida</name>
    <dbReference type="NCBI Taxonomy" id="1433469"/>
    <lineage>
        <taxon>Eukaryota</taxon>
        <taxon>Fungi</taxon>
        <taxon>Fungi incertae sedis</taxon>
        <taxon>Mucoromycota</taxon>
        <taxon>Glomeromycotina</taxon>
        <taxon>Glomeromycetes</taxon>
        <taxon>Diversisporales</taxon>
        <taxon>Gigasporaceae</taxon>
        <taxon>Cetraspora</taxon>
    </lineage>
</organism>
<dbReference type="EMBL" id="CAJVPW010034853">
    <property type="protein sequence ID" value="CAG8734500.1"/>
    <property type="molecule type" value="Genomic_DNA"/>
</dbReference>
<keyword evidence="2" id="KW-1185">Reference proteome</keyword>
<reference evidence="1" key="1">
    <citation type="submission" date="2021-06" db="EMBL/GenBank/DDBJ databases">
        <authorList>
            <person name="Kallberg Y."/>
            <person name="Tangrot J."/>
            <person name="Rosling A."/>
        </authorList>
    </citation>
    <scope>NUCLEOTIDE SEQUENCE</scope>
    <source>
        <strain evidence="1">28 12/20/2015</strain>
    </source>
</reference>